<dbReference type="AlphaFoldDB" id="A0A4U1F091"/>
<name>A0A4U1F091_MONMO</name>
<evidence type="ECO:0000256" key="1">
    <source>
        <dbReference type="ARBA" id="ARBA00004613"/>
    </source>
</evidence>
<dbReference type="CDD" id="cd02056">
    <property type="entry name" value="serpinA1_A1AT"/>
    <property type="match status" value="1"/>
</dbReference>
<dbReference type="FunFam" id="2.10.310.10:FF:000001">
    <property type="entry name" value="Serpin family A member 1"/>
    <property type="match status" value="1"/>
</dbReference>
<organism evidence="10 11">
    <name type="scientific">Monodon monoceros</name>
    <name type="common">Narwhal</name>
    <name type="synonym">Ceratodon monodon</name>
    <dbReference type="NCBI Taxonomy" id="40151"/>
    <lineage>
        <taxon>Eukaryota</taxon>
        <taxon>Metazoa</taxon>
        <taxon>Chordata</taxon>
        <taxon>Craniata</taxon>
        <taxon>Vertebrata</taxon>
        <taxon>Euteleostomi</taxon>
        <taxon>Mammalia</taxon>
        <taxon>Eutheria</taxon>
        <taxon>Laurasiatheria</taxon>
        <taxon>Artiodactyla</taxon>
        <taxon>Whippomorpha</taxon>
        <taxon>Cetacea</taxon>
        <taxon>Odontoceti</taxon>
        <taxon>Monodontidae</taxon>
        <taxon>Monodon</taxon>
    </lineage>
</organism>
<dbReference type="PANTHER" id="PTHR11461:SF165">
    <property type="entry name" value="ALPHA-1-ANTITRYPSIN"/>
    <property type="match status" value="1"/>
</dbReference>
<gene>
    <name evidence="10" type="ORF">EI555_000994</name>
</gene>
<dbReference type="Proteomes" id="UP000308365">
    <property type="component" value="Unassembled WGS sequence"/>
</dbReference>
<dbReference type="InterPro" id="IPR023795">
    <property type="entry name" value="Serpin_CS"/>
</dbReference>
<dbReference type="SMART" id="SM00093">
    <property type="entry name" value="SERPIN"/>
    <property type="match status" value="2"/>
</dbReference>
<comment type="subcellular location">
    <subcellularLocation>
        <location evidence="1">Secreted</location>
    </subcellularLocation>
</comment>
<evidence type="ECO:0000256" key="5">
    <source>
        <dbReference type="ARBA" id="ARBA00022729"/>
    </source>
</evidence>
<dbReference type="Gene3D" id="2.30.39.10">
    <property type="entry name" value="Alpha-1-antitrypsin, domain 1"/>
    <property type="match status" value="2"/>
</dbReference>
<evidence type="ECO:0000256" key="2">
    <source>
        <dbReference type="ARBA" id="ARBA00009500"/>
    </source>
</evidence>
<dbReference type="Gene3D" id="3.30.497.10">
    <property type="entry name" value="Antithrombin, subunit I, domain 2"/>
    <property type="match status" value="2"/>
</dbReference>
<dbReference type="SUPFAM" id="SSF56574">
    <property type="entry name" value="Serpins"/>
    <property type="match status" value="2"/>
</dbReference>
<evidence type="ECO:0000256" key="4">
    <source>
        <dbReference type="ARBA" id="ARBA00022690"/>
    </source>
</evidence>
<keyword evidence="4" id="KW-0646">Protease inhibitor</keyword>
<evidence type="ECO:0000313" key="11">
    <source>
        <dbReference type="Proteomes" id="UP000308365"/>
    </source>
</evidence>
<keyword evidence="6" id="KW-0722">Serine protease inhibitor</keyword>
<evidence type="ECO:0000256" key="3">
    <source>
        <dbReference type="ARBA" id="ARBA00022525"/>
    </source>
</evidence>
<feature type="non-terminal residue" evidence="10">
    <location>
        <position position="1"/>
    </location>
</feature>
<evidence type="ECO:0000313" key="10">
    <source>
        <dbReference type="EMBL" id="TKC42513.1"/>
    </source>
</evidence>
<dbReference type="GO" id="GO:0004867">
    <property type="term" value="F:serine-type endopeptidase inhibitor activity"/>
    <property type="evidence" value="ECO:0007669"/>
    <property type="project" value="UniProtKB-KW"/>
</dbReference>
<sequence length="734" mass="82412">SHIVPLDPLLKYRQGQGSVSPAVVTSPDLGQTMASSITWGLLLLAGLCFLVPDSLAEGLQGHAVQETDASQHDHEHRQEAACHKIAPNLVDFAFSVYRRVAHESNATNIFFSPVSIATAFAMLSLGTKGDTHTEILEGLDFNLTTRTEAEIHEGFQHLLHTLNQPDNKLQLTTGNGLFINESAKLVSKFLEDVKNLYHSEAFSINFRDAEEAKKKINDYVKKGSQGKIVDLVDDLDQDTVFALVNYIFFKGKWEKPFEEKHTTERDFHVNEETTVKVPMMNRLGMFDLHYCDRLASWVLLMDYVGNAAAVFILPDQGKLQHLEDQLSKELLAKVLEKRYASSANLHLPKLSISGTYDLKTLLGKLGITKVFSNGADLSGITEEVPLKLSKALHKAVLTIDEKGTEATGATILEAIPMSIPPEVEYNRPFFFIIYDKSTKTPLFMGKVDNGILHHTCAVKSLAPCVSQVPGAMRQSSPDIYQYDLPHFSSFAFSLYHELARQSNNKIIFSPPLRCSLSLGTKDDTYIQILKGIGFKFKKAPKADIHKDLGSLPETLKQPNSQFQLTASTMLIIDENPKQKPEFLCNVKKLYHSKALSINFRNIKEAKKEINHQIKIRTQGIIVDLVKALDEDTALALVNYIIFEGKWNDKFEAQCFLKGDFHVNEKITVKVPVINHVGMFHLYRDNEFSCWVFVQHYQGRMAAFLLLPNLGKMQLLEGGLSGKHLAKILKYLEIR</sequence>
<dbReference type="PANTHER" id="PTHR11461">
    <property type="entry name" value="SERINE PROTEASE INHIBITOR, SERPIN"/>
    <property type="match status" value="1"/>
</dbReference>
<keyword evidence="7" id="KW-0325">Glycoprotein</keyword>
<feature type="domain" description="Serpin" evidence="9">
    <location>
        <begin position="492"/>
        <end position="734"/>
    </location>
</feature>
<evidence type="ECO:0000259" key="9">
    <source>
        <dbReference type="SMART" id="SM00093"/>
    </source>
</evidence>
<dbReference type="Pfam" id="PF00079">
    <property type="entry name" value="Serpin"/>
    <property type="match status" value="2"/>
</dbReference>
<dbReference type="InterPro" id="IPR042178">
    <property type="entry name" value="Serpin_sf_1"/>
</dbReference>
<dbReference type="GO" id="GO:0005615">
    <property type="term" value="C:extracellular space"/>
    <property type="evidence" value="ECO:0007669"/>
    <property type="project" value="InterPro"/>
</dbReference>
<dbReference type="InterPro" id="IPR042185">
    <property type="entry name" value="Serpin_sf_2"/>
</dbReference>
<comment type="similarity">
    <text evidence="2 8">Belongs to the serpin family.</text>
</comment>
<keyword evidence="5" id="KW-0732">Signal</keyword>
<evidence type="ECO:0000256" key="8">
    <source>
        <dbReference type="RuleBase" id="RU000411"/>
    </source>
</evidence>
<accession>A0A4U1F091</accession>
<dbReference type="Gene3D" id="2.10.310.10">
    <property type="entry name" value="Serpins superfamily"/>
    <property type="match status" value="1"/>
</dbReference>
<dbReference type="PROSITE" id="PS00284">
    <property type="entry name" value="SERPIN"/>
    <property type="match status" value="1"/>
</dbReference>
<dbReference type="InterPro" id="IPR023796">
    <property type="entry name" value="Serpin_dom"/>
</dbReference>
<reference evidence="11" key="1">
    <citation type="journal article" date="2019" name="IScience">
        <title>Narwhal Genome Reveals Long-Term Low Genetic Diversity despite Current Large Abundance Size.</title>
        <authorList>
            <person name="Westbury M.V."/>
            <person name="Petersen B."/>
            <person name="Garde E."/>
            <person name="Heide-Jorgensen M.P."/>
            <person name="Lorenzen E.D."/>
        </authorList>
    </citation>
    <scope>NUCLEOTIDE SEQUENCE [LARGE SCALE GENOMIC DNA]</scope>
</reference>
<dbReference type="FunFam" id="3.30.497.10:FF:000001">
    <property type="entry name" value="Serine protease inhibitor"/>
    <property type="match status" value="1"/>
</dbReference>
<dbReference type="EMBL" id="RWIC01000544">
    <property type="protein sequence ID" value="TKC42513.1"/>
    <property type="molecule type" value="Genomic_DNA"/>
</dbReference>
<proteinExistence type="inferred from homology"/>
<keyword evidence="3" id="KW-0964">Secreted</keyword>
<comment type="caution">
    <text evidence="10">The sequence shown here is derived from an EMBL/GenBank/DDBJ whole genome shotgun (WGS) entry which is preliminary data.</text>
</comment>
<dbReference type="InterPro" id="IPR036186">
    <property type="entry name" value="Serpin_sf"/>
</dbReference>
<feature type="domain" description="Serpin" evidence="9">
    <location>
        <begin position="94"/>
        <end position="450"/>
    </location>
</feature>
<dbReference type="InterPro" id="IPR000215">
    <property type="entry name" value="Serpin_fam"/>
</dbReference>
<protein>
    <recommendedName>
        <fullName evidence="9">Serpin domain-containing protein</fullName>
    </recommendedName>
</protein>
<dbReference type="FunFam" id="2.30.39.10:FF:000003">
    <property type="entry name" value="alpha-1-antitrypsin isoform X1"/>
    <property type="match status" value="1"/>
</dbReference>
<evidence type="ECO:0000256" key="7">
    <source>
        <dbReference type="ARBA" id="ARBA00023180"/>
    </source>
</evidence>
<evidence type="ECO:0000256" key="6">
    <source>
        <dbReference type="ARBA" id="ARBA00022900"/>
    </source>
</evidence>